<evidence type="ECO:0000256" key="8">
    <source>
        <dbReference type="ARBA" id="ARBA00023136"/>
    </source>
</evidence>
<keyword evidence="8 13" id="KW-0472">Membrane</keyword>
<keyword evidence="9" id="KW-1015">Disulfide bond</keyword>
<evidence type="ECO:0000256" key="7">
    <source>
        <dbReference type="ARBA" id="ARBA00023040"/>
    </source>
</evidence>
<dbReference type="Gene3D" id="1.20.1070.10">
    <property type="entry name" value="Rhodopsin 7-helix transmembrane proteins"/>
    <property type="match status" value="1"/>
</dbReference>
<keyword evidence="7" id="KW-0297">G-protein coupled receptor</keyword>
<dbReference type="Pfam" id="PF00002">
    <property type="entry name" value="7tm_2"/>
    <property type="match status" value="1"/>
</dbReference>
<dbReference type="InterPro" id="IPR000832">
    <property type="entry name" value="GPCR_2_secretin-like"/>
</dbReference>
<keyword evidence="6 13" id="KW-1133">Transmembrane helix</keyword>
<protein>
    <submittedName>
        <fullName evidence="17">G-protein coupled receptor Mth-like</fullName>
    </submittedName>
</protein>
<keyword evidence="12" id="KW-0807">Transducer</keyword>
<evidence type="ECO:0000256" key="13">
    <source>
        <dbReference type="SAM" id="Phobius"/>
    </source>
</evidence>
<dbReference type="RefSeq" id="XP_070141070.1">
    <property type="nucleotide sequence ID" value="XM_070284969.1"/>
</dbReference>
<feature type="transmembrane region" description="Helical" evidence="13">
    <location>
        <begin position="412"/>
        <end position="433"/>
    </location>
</feature>
<evidence type="ECO:0000256" key="4">
    <source>
        <dbReference type="ARBA" id="ARBA00022692"/>
    </source>
</evidence>
<feature type="signal peptide" evidence="14">
    <location>
        <begin position="1"/>
        <end position="20"/>
    </location>
</feature>
<name>A0ABM4GEE0_DROKI</name>
<dbReference type="InterPro" id="IPR010596">
    <property type="entry name" value="Methuselah_N_dom"/>
</dbReference>
<dbReference type="SUPFAM" id="SSF63877">
    <property type="entry name" value="Methuselah ectodomain"/>
    <property type="match status" value="1"/>
</dbReference>
<evidence type="ECO:0000313" key="16">
    <source>
        <dbReference type="Proteomes" id="UP001652661"/>
    </source>
</evidence>
<dbReference type="Gene3D" id="2.30.160.11">
    <property type="match status" value="1"/>
</dbReference>
<dbReference type="SUPFAM" id="SSF81321">
    <property type="entry name" value="Family A G protein-coupled receptor-like"/>
    <property type="match status" value="1"/>
</dbReference>
<dbReference type="InterPro" id="IPR023311">
    <property type="entry name" value="Methusela_ecto_dom_2"/>
</dbReference>
<proteinExistence type="inferred from homology"/>
<dbReference type="GeneID" id="108078430"/>
<feature type="transmembrane region" description="Helical" evidence="13">
    <location>
        <begin position="306"/>
        <end position="326"/>
    </location>
</feature>
<comment type="similarity">
    <text evidence="2">Belongs to the G-protein coupled receptor 2 family. Mth subfamily.</text>
</comment>
<evidence type="ECO:0000256" key="2">
    <source>
        <dbReference type="ARBA" id="ARBA00008979"/>
    </source>
</evidence>
<evidence type="ECO:0000256" key="6">
    <source>
        <dbReference type="ARBA" id="ARBA00022989"/>
    </source>
</evidence>
<dbReference type="InterPro" id="IPR051384">
    <property type="entry name" value="Mth_GPCR"/>
</dbReference>
<evidence type="ECO:0000256" key="9">
    <source>
        <dbReference type="ARBA" id="ARBA00023157"/>
    </source>
</evidence>
<organism evidence="16 17">
    <name type="scientific">Drosophila kikkawai</name>
    <name type="common">Fruit fly</name>
    <dbReference type="NCBI Taxonomy" id="30033"/>
    <lineage>
        <taxon>Eukaryota</taxon>
        <taxon>Metazoa</taxon>
        <taxon>Ecdysozoa</taxon>
        <taxon>Arthropoda</taxon>
        <taxon>Hexapoda</taxon>
        <taxon>Insecta</taxon>
        <taxon>Pterygota</taxon>
        <taxon>Neoptera</taxon>
        <taxon>Endopterygota</taxon>
        <taxon>Diptera</taxon>
        <taxon>Brachycera</taxon>
        <taxon>Muscomorpha</taxon>
        <taxon>Ephydroidea</taxon>
        <taxon>Drosophilidae</taxon>
        <taxon>Drosophila</taxon>
        <taxon>Sophophora</taxon>
    </lineage>
</organism>
<feature type="transmembrane region" description="Helical" evidence="13">
    <location>
        <begin position="235"/>
        <end position="253"/>
    </location>
</feature>
<evidence type="ECO:0000313" key="17">
    <source>
        <dbReference type="RefSeq" id="XP_070141070.1"/>
    </source>
</evidence>
<dbReference type="CDD" id="cd15039">
    <property type="entry name" value="7tmB3_Methuselah-like"/>
    <property type="match status" value="1"/>
</dbReference>
<dbReference type="PANTHER" id="PTHR47154">
    <property type="entry name" value="G-PROTEIN COUPLED RECEPTOR MTH-RELATED"/>
    <property type="match status" value="1"/>
</dbReference>
<dbReference type="InterPro" id="IPR044860">
    <property type="entry name" value="Methusela_ecto_dom_1"/>
</dbReference>
<dbReference type="Gene3D" id="2.170.180.11">
    <property type="entry name" value="Methuselah ectodomain, domain 2"/>
    <property type="match status" value="1"/>
</dbReference>
<feature type="transmembrane region" description="Helical" evidence="13">
    <location>
        <begin position="204"/>
        <end position="223"/>
    </location>
</feature>
<gene>
    <name evidence="17" type="primary">LOC108078430</name>
</gene>
<dbReference type="PROSITE" id="PS50261">
    <property type="entry name" value="G_PROTEIN_RECEP_F2_4"/>
    <property type="match status" value="1"/>
</dbReference>
<reference evidence="17" key="1">
    <citation type="submission" date="2025-08" db="UniProtKB">
        <authorList>
            <consortium name="RefSeq"/>
        </authorList>
    </citation>
    <scope>IDENTIFICATION</scope>
    <source>
        <strain evidence="17">14028-0561.14</strain>
        <tissue evidence="17">Whole fly</tissue>
    </source>
</reference>
<evidence type="ECO:0000259" key="15">
    <source>
        <dbReference type="PROSITE" id="PS50261"/>
    </source>
</evidence>
<keyword evidence="3" id="KW-1003">Cell membrane</keyword>
<keyword evidence="10" id="KW-0675">Receptor</keyword>
<dbReference type="PANTHER" id="PTHR47154:SF2">
    <property type="entry name" value="G-PROTEIN COUPLED RECEPTOR MTH-RELATED"/>
    <property type="match status" value="1"/>
</dbReference>
<sequence>MCNCCTTMFLMLWIFFLATADKTGADIAGCDYFDTVNLNESLRYPNASYLYDGRLLIPAELTAEIDHKELQDGTRVPVERHMRGCACKLFTCLRLCCQLNRTLDNGRCKPSAKQSQILEVIHQNRSGYILQDDLPMPCDDVQPFYETLKPELHVRTQSRFDESNRRLFCVHPYKISEEDVDIIKIVSHNCTISIEDPQKMGKTIALQLSLVGLLCTICVYLFLEELQNLHGQCFICFMISLFIGFLMLLLDLWNLSRNYCLTAGYLGYFFVMAAFLWLSVISLGLWSTFCSSGVQARNRHSTKRFVVCNAFAWGVAAVLTGAIYLIDKLVNSSQENEEVWLPGVGHFTCWINVSSWSAMIYFYGPMAVLIAFNLVVFALTAHRIMVVQRELRSVHRQDKQRKFQSDTQTYSFFLRLFIITGVSWSLEIISYLVQNVEVLREIFLVADYFHWCQGIIIFVLFILKPRILRLCKERNRNRDTDFSKDEMTSLDGALT</sequence>
<evidence type="ECO:0000256" key="14">
    <source>
        <dbReference type="SAM" id="SignalP"/>
    </source>
</evidence>
<evidence type="ECO:0000256" key="1">
    <source>
        <dbReference type="ARBA" id="ARBA00004651"/>
    </source>
</evidence>
<feature type="transmembrane region" description="Helical" evidence="13">
    <location>
        <begin position="265"/>
        <end position="286"/>
    </location>
</feature>
<feature type="chain" id="PRO_5047475890" evidence="14">
    <location>
        <begin position="21"/>
        <end position="495"/>
    </location>
</feature>
<comment type="subcellular location">
    <subcellularLocation>
        <location evidence="1">Cell membrane</location>
        <topology evidence="1">Multi-pass membrane protein</topology>
    </subcellularLocation>
</comment>
<feature type="transmembrane region" description="Helical" evidence="13">
    <location>
        <begin position="360"/>
        <end position="381"/>
    </location>
</feature>
<evidence type="ECO:0000256" key="3">
    <source>
        <dbReference type="ARBA" id="ARBA00022475"/>
    </source>
</evidence>
<keyword evidence="16" id="KW-1185">Reference proteome</keyword>
<evidence type="ECO:0000256" key="5">
    <source>
        <dbReference type="ARBA" id="ARBA00022729"/>
    </source>
</evidence>
<accession>A0ABM4GEE0</accession>
<dbReference type="Proteomes" id="UP001652661">
    <property type="component" value="Chromosome 3L"/>
</dbReference>
<feature type="transmembrane region" description="Helical" evidence="13">
    <location>
        <begin position="448"/>
        <end position="468"/>
    </location>
</feature>
<keyword evidence="5 14" id="KW-0732">Signal</keyword>
<evidence type="ECO:0000256" key="11">
    <source>
        <dbReference type="ARBA" id="ARBA00023180"/>
    </source>
</evidence>
<dbReference type="InterPro" id="IPR036272">
    <property type="entry name" value="Methuselah_N_sf"/>
</dbReference>
<keyword evidence="11" id="KW-0325">Glycoprotein</keyword>
<keyword evidence="4 13" id="KW-0812">Transmembrane</keyword>
<evidence type="ECO:0000256" key="12">
    <source>
        <dbReference type="ARBA" id="ARBA00023224"/>
    </source>
</evidence>
<dbReference type="Pfam" id="PF06652">
    <property type="entry name" value="Methuselah_N"/>
    <property type="match status" value="1"/>
</dbReference>
<dbReference type="InterPro" id="IPR017981">
    <property type="entry name" value="GPCR_2-like_7TM"/>
</dbReference>
<feature type="domain" description="G-protein coupled receptors family 2 profile 2" evidence="15">
    <location>
        <begin position="198"/>
        <end position="465"/>
    </location>
</feature>
<evidence type="ECO:0000256" key="10">
    <source>
        <dbReference type="ARBA" id="ARBA00023170"/>
    </source>
</evidence>